<name>A0A917R6L4_9NOCA</name>
<evidence type="ECO:0000259" key="2">
    <source>
        <dbReference type="Pfam" id="PF26527"/>
    </source>
</evidence>
<organism evidence="3 4">
    <name type="scientific">Nocardia jinanensis</name>
    <dbReference type="NCBI Taxonomy" id="382504"/>
    <lineage>
        <taxon>Bacteria</taxon>
        <taxon>Bacillati</taxon>
        <taxon>Actinomycetota</taxon>
        <taxon>Actinomycetes</taxon>
        <taxon>Mycobacteriales</taxon>
        <taxon>Nocardiaceae</taxon>
        <taxon>Nocardia</taxon>
    </lineage>
</organism>
<feature type="compositionally biased region" description="Low complexity" evidence="1">
    <location>
        <begin position="30"/>
        <end position="39"/>
    </location>
</feature>
<keyword evidence="4" id="KW-1185">Reference proteome</keyword>
<reference evidence="3" key="2">
    <citation type="submission" date="2020-09" db="EMBL/GenBank/DDBJ databases">
        <authorList>
            <person name="Sun Q."/>
            <person name="Zhou Y."/>
        </authorList>
    </citation>
    <scope>NUCLEOTIDE SEQUENCE</scope>
    <source>
        <strain evidence="3">CGMCC 4.3508</strain>
    </source>
</reference>
<dbReference type="EMBL" id="BMMH01000001">
    <property type="protein sequence ID" value="GGK92975.1"/>
    <property type="molecule type" value="Genomic_DNA"/>
</dbReference>
<evidence type="ECO:0000256" key="1">
    <source>
        <dbReference type="SAM" id="MobiDB-lite"/>
    </source>
</evidence>
<gene>
    <name evidence="3" type="ORF">GCM10011588_04350</name>
</gene>
<dbReference type="AlphaFoldDB" id="A0A917R6L4"/>
<feature type="domain" description="DUF8176" evidence="2">
    <location>
        <begin position="222"/>
        <end position="341"/>
    </location>
</feature>
<dbReference type="Pfam" id="PF26527">
    <property type="entry name" value="DUF8176"/>
    <property type="match status" value="1"/>
</dbReference>
<feature type="region of interest" description="Disordered" evidence="1">
    <location>
        <begin position="1"/>
        <end position="145"/>
    </location>
</feature>
<proteinExistence type="predicted"/>
<feature type="compositionally biased region" description="Low complexity" evidence="1">
    <location>
        <begin position="208"/>
        <end position="218"/>
    </location>
</feature>
<accession>A0A917R6L4</accession>
<feature type="compositionally biased region" description="Basic and acidic residues" evidence="1">
    <location>
        <begin position="98"/>
        <end position="112"/>
    </location>
</feature>
<sequence length="345" mass="35444">MDRPPSGPVDGEQYPRDPAGPAWDRDSHPAPDAGYADPDPASRRPELYRPHHGATPVPDDTMPTEPIPVLRLPGWDSGNATYEGSWSDWVARASTDPAEIRPDEEPDPERARPPVAAPEPAGAGTGEEHDPAPPAADSSPAGARERLRRRLTPPADHSAPAPARAAAGGRIRAVPVLLGVAGVAALGAAVYVQFAVVGGEETRAPAAAAPSATAPAAPGTDPHCAAERVGNTVQGNGPGGADSGPEAIFGFQHAYYVARSGEQARALVAADAAVPPAADIQRGIDGIPAGTTYCVRITPGAFVGQYTVAVTEYRPGTAPLGYNPQLVTTMRIGDRTLITGIGPMP</sequence>
<feature type="compositionally biased region" description="Basic and acidic residues" evidence="1">
    <location>
        <begin position="40"/>
        <end position="49"/>
    </location>
</feature>
<feature type="region of interest" description="Disordered" evidence="1">
    <location>
        <begin position="208"/>
        <end position="241"/>
    </location>
</feature>
<evidence type="ECO:0000313" key="4">
    <source>
        <dbReference type="Proteomes" id="UP000638263"/>
    </source>
</evidence>
<dbReference type="Proteomes" id="UP000638263">
    <property type="component" value="Unassembled WGS sequence"/>
</dbReference>
<comment type="caution">
    <text evidence="3">The sequence shown here is derived from an EMBL/GenBank/DDBJ whole genome shotgun (WGS) entry which is preliminary data.</text>
</comment>
<dbReference type="RefSeq" id="WP_058855546.1">
    <property type="nucleotide sequence ID" value="NZ_BMMH01000001.1"/>
</dbReference>
<dbReference type="InterPro" id="IPR058489">
    <property type="entry name" value="DUF8176"/>
</dbReference>
<protein>
    <recommendedName>
        <fullName evidence="2">DUF8176 domain-containing protein</fullName>
    </recommendedName>
</protein>
<evidence type="ECO:0000313" key="3">
    <source>
        <dbReference type="EMBL" id="GGK92975.1"/>
    </source>
</evidence>
<reference evidence="3" key="1">
    <citation type="journal article" date="2014" name="Int. J. Syst. Evol. Microbiol.">
        <title>Complete genome sequence of Corynebacterium casei LMG S-19264T (=DSM 44701T), isolated from a smear-ripened cheese.</title>
        <authorList>
            <consortium name="US DOE Joint Genome Institute (JGI-PGF)"/>
            <person name="Walter F."/>
            <person name="Albersmeier A."/>
            <person name="Kalinowski J."/>
            <person name="Ruckert C."/>
        </authorList>
    </citation>
    <scope>NUCLEOTIDE SEQUENCE</scope>
    <source>
        <strain evidence="3">CGMCC 4.3508</strain>
    </source>
</reference>